<evidence type="ECO:0000313" key="1">
    <source>
        <dbReference type="EMBL" id="SIS82608.1"/>
    </source>
</evidence>
<proteinExistence type="predicted"/>
<gene>
    <name evidence="1" type="ORF">SAMN05421580_105199</name>
</gene>
<sequence length="324" mass="33498">MTLTTRRVTGPALLPNGGAPSAGKITCRLRGWDREAGTLVLPFAAVSYITEGIVDFALWVPALGERYVVEEGAAYPALTYDLTIEARSAADGALEKVTYRVAAPSGSGDLVFADLLAAGDVVEPDLPGALAQAQAAAASAAGSALSADQSAQIADQKAREADLSATAAATFDPAKFQPINAFLSGLAETGEIVTPSPSGAAVLTGTVAEGRAALELGEMALLDLADLVAAIAAQTGTTAKWQDVSAARVAGTAYQNDTGHPLDINTRLSVGTGRNFEISEDGVSWQPIAWSGTVEAMNINVTIPPGNYYRVLTSYSPGQWMERR</sequence>
<dbReference type="RefSeq" id="WP_139327812.1">
    <property type="nucleotide sequence ID" value="NZ_FTOG01000005.1"/>
</dbReference>
<dbReference type="Proteomes" id="UP000186221">
    <property type="component" value="Unassembled WGS sequence"/>
</dbReference>
<dbReference type="OrthoDB" id="8266301at2"/>
<protein>
    <submittedName>
        <fullName evidence="1">Uncharacterized protein</fullName>
    </submittedName>
</protein>
<reference evidence="2" key="1">
    <citation type="submission" date="2017-01" db="EMBL/GenBank/DDBJ databases">
        <authorList>
            <person name="Varghese N."/>
            <person name="Submissions S."/>
        </authorList>
    </citation>
    <scope>NUCLEOTIDE SEQUENCE [LARGE SCALE GENOMIC DNA]</scope>
    <source>
        <strain evidence="2">DSM 19945</strain>
    </source>
</reference>
<keyword evidence="2" id="KW-1185">Reference proteome</keyword>
<dbReference type="AlphaFoldDB" id="A0A1N7M937"/>
<organism evidence="1 2">
    <name type="scientific">Rhodobacter aestuarii</name>
    <dbReference type="NCBI Taxonomy" id="453582"/>
    <lineage>
        <taxon>Bacteria</taxon>
        <taxon>Pseudomonadati</taxon>
        <taxon>Pseudomonadota</taxon>
        <taxon>Alphaproteobacteria</taxon>
        <taxon>Rhodobacterales</taxon>
        <taxon>Rhodobacter group</taxon>
        <taxon>Rhodobacter</taxon>
    </lineage>
</organism>
<name>A0A1N7M937_9RHOB</name>
<evidence type="ECO:0000313" key="2">
    <source>
        <dbReference type="Proteomes" id="UP000186221"/>
    </source>
</evidence>
<dbReference type="STRING" id="453582.SAMN05421580_105199"/>
<accession>A0A1N7M937</accession>
<dbReference type="EMBL" id="FTOG01000005">
    <property type="protein sequence ID" value="SIS82608.1"/>
    <property type="molecule type" value="Genomic_DNA"/>
</dbReference>